<evidence type="ECO:0000313" key="3">
    <source>
        <dbReference type="EMBL" id="AOZ95377.1"/>
    </source>
</evidence>
<dbReference type="SUPFAM" id="SSF55811">
    <property type="entry name" value="Nudix"/>
    <property type="match status" value="1"/>
</dbReference>
<sequence length="175" mass="20051">MEFVDIFDKEGRLIREDVPKHDEKRPGEFRKHVLIMMKTSDSPAPGQGEGMYVVQQRSLKAKYYAGKWDMTGGGVRSGETPLEAACREVQEELSIALLPEQLKLAFESSVEWDDGTGLFVYTFMCRVDVPADGFKFDTYEVNDVKVMPFHEFYDHVMDHNDEDFGQGLVRIENTL</sequence>
<organism evidence="3 4">
    <name type="scientific">Butyrivibrio hungatei</name>
    <dbReference type="NCBI Taxonomy" id="185008"/>
    <lineage>
        <taxon>Bacteria</taxon>
        <taxon>Bacillati</taxon>
        <taxon>Bacillota</taxon>
        <taxon>Clostridia</taxon>
        <taxon>Lachnospirales</taxon>
        <taxon>Lachnospiraceae</taxon>
        <taxon>Butyrivibrio</taxon>
    </lineage>
</organism>
<reference evidence="4" key="1">
    <citation type="submission" date="2016-10" db="EMBL/GenBank/DDBJ databases">
        <title>The complete genome sequence of the rumen bacterium Butyrivibrio hungatei MB2003.</title>
        <authorList>
            <person name="Palevich N."/>
            <person name="Kelly W.J."/>
            <person name="Leahy S.C."/>
            <person name="Altermann E."/>
            <person name="Rakonjac J."/>
            <person name="Attwood G.T."/>
        </authorList>
    </citation>
    <scope>NUCLEOTIDE SEQUENCE [LARGE SCALE GENOMIC DNA]</scope>
    <source>
        <strain evidence="4">MB2003</strain>
    </source>
</reference>
<dbReference type="RefSeq" id="WP_071175159.1">
    <property type="nucleotide sequence ID" value="NZ_CP017831.1"/>
</dbReference>
<protein>
    <submittedName>
        <fullName evidence="3">NUDIX family hydrolase</fullName>
    </submittedName>
</protein>
<dbReference type="InterPro" id="IPR000086">
    <property type="entry name" value="NUDIX_hydrolase_dom"/>
</dbReference>
<evidence type="ECO:0000256" key="1">
    <source>
        <dbReference type="ARBA" id="ARBA00005582"/>
    </source>
</evidence>
<feature type="domain" description="Nudix hydrolase" evidence="2">
    <location>
        <begin position="28"/>
        <end position="170"/>
    </location>
</feature>
<gene>
    <name evidence="3" type="ORF">bhn_I0343</name>
</gene>
<dbReference type="OrthoDB" id="9786032at2"/>
<dbReference type="Pfam" id="PF00293">
    <property type="entry name" value="NUDIX"/>
    <property type="match status" value="1"/>
</dbReference>
<proteinExistence type="inferred from homology"/>
<evidence type="ECO:0000313" key="4">
    <source>
        <dbReference type="Proteomes" id="UP000179284"/>
    </source>
</evidence>
<dbReference type="KEGG" id="bhu:bhn_I0343"/>
<evidence type="ECO:0000259" key="2">
    <source>
        <dbReference type="PROSITE" id="PS51462"/>
    </source>
</evidence>
<dbReference type="PROSITE" id="PS51462">
    <property type="entry name" value="NUDIX"/>
    <property type="match status" value="1"/>
</dbReference>
<comment type="similarity">
    <text evidence="1">Belongs to the Nudix hydrolase family.</text>
</comment>
<dbReference type="InterPro" id="IPR015797">
    <property type="entry name" value="NUDIX_hydrolase-like_dom_sf"/>
</dbReference>
<dbReference type="PANTHER" id="PTHR43736">
    <property type="entry name" value="ADP-RIBOSE PYROPHOSPHATASE"/>
    <property type="match status" value="1"/>
</dbReference>
<name>A0A1D9NYF8_9FIRM</name>
<dbReference type="Proteomes" id="UP000179284">
    <property type="component" value="Chromosome I"/>
</dbReference>
<keyword evidence="3" id="KW-0378">Hydrolase</keyword>
<accession>A0A1D9NYF8</accession>
<dbReference type="AlphaFoldDB" id="A0A1D9NYF8"/>
<dbReference type="PANTHER" id="PTHR43736:SF1">
    <property type="entry name" value="DIHYDRONEOPTERIN TRIPHOSPHATE DIPHOSPHATASE"/>
    <property type="match status" value="1"/>
</dbReference>
<dbReference type="GO" id="GO:0016787">
    <property type="term" value="F:hydrolase activity"/>
    <property type="evidence" value="ECO:0007669"/>
    <property type="project" value="UniProtKB-KW"/>
</dbReference>
<dbReference type="Gene3D" id="3.90.79.10">
    <property type="entry name" value="Nucleoside Triphosphate Pyrophosphohydrolase"/>
    <property type="match status" value="1"/>
</dbReference>
<dbReference type="EMBL" id="CP017831">
    <property type="protein sequence ID" value="AOZ95377.1"/>
    <property type="molecule type" value="Genomic_DNA"/>
</dbReference>
<keyword evidence="4" id="KW-1185">Reference proteome</keyword>